<sequence>MFYVSLKSSVGKFGECVAIMDPLAFGNLMISEMALNSFMLAWWIPLVALKIYHNPRKFTKSFGDDGAGYTMFSAVSTIFFFTCLLNGFSFGLNPEVVFQTRC</sequence>
<dbReference type="InParanoid" id="A0A1Y1X8S6"/>
<feature type="transmembrane region" description="Helical" evidence="1">
    <location>
        <begin position="28"/>
        <end position="49"/>
    </location>
</feature>
<keyword evidence="3" id="KW-1185">Reference proteome</keyword>
<evidence type="ECO:0000313" key="3">
    <source>
        <dbReference type="Proteomes" id="UP000193498"/>
    </source>
</evidence>
<proteinExistence type="predicted"/>
<dbReference type="EMBL" id="MCFE01000680">
    <property type="protein sequence ID" value="ORX82165.1"/>
    <property type="molecule type" value="Genomic_DNA"/>
</dbReference>
<organism evidence="2 3">
    <name type="scientific">Basidiobolus meristosporus CBS 931.73</name>
    <dbReference type="NCBI Taxonomy" id="1314790"/>
    <lineage>
        <taxon>Eukaryota</taxon>
        <taxon>Fungi</taxon>
        <taxon>Fungi incertae sedis</taxon>
        <taxon>Zoopagomycota</taxon>
        <taxon>Entomophthoromycotina</taxon>
        <taxon>Basidiobolomycetes</taxon>
        <taxon>Basidiobolales</taxon>
        <taxon>Basidiobolaceae</taxon>
        <taxon>Basidiobolus</taxon>
    </lineage>
</organism>
<protein>
    <submittedName>
        <fullName evidence="2">Uncharacterized protein</fullName>
    </submittedName>
</protein>
<evidence type="ECO:0000256" key="1">
    <source>
        <dbReference type="SAM" id="Phobius"/>
    </source>
</evidence>
<comment type="caution">
    <text evidence="2">The sequence shown here is derived from an EMBL/GenBank/DDBJ whole genome shotgun (WGS) entry which is preliminary data.</text>
</comment>
<evidence type="ECO:0000313" key="2">
    <source>
        <dbReference type="EMBL" id="ORX82165.1"/>
    </source>
</evidence>
<dbReference type="AlphaFoldDB" id="A0A1Y1X8S6"/>
<keyword evidence="1" id="KW-0812">Transmembrane</keyword>
<keyword evidence="1" id="KW-0472">Membrane</keyword>
<accession>A0A1Y1X8S6</accession>
<gene>
    <name evidence="2" type="ORF">K493DRAFT_320512</name>
</gene>
<keyword evidence="1" id="KW-1133">Transmembrane helix</keyword>
<reference evidence="2 3" key="1">
    <citation type="submission" date="2016-07" db="EMBL/GenBank/DDBJ databases">
        <title>Pervasive Adenine N6-methylation of Active Genes in Fungi.</title>
        <authorList>
            <consortium name="DOE Joint Genome Institute"/>
            <person name="Mondo S.J."/>
            <person name="Dannebaum R.O."/>
            <person name="Kuo R.C."/>
            <person name="Labutti K."/>
            <person name="Haridas S."/>
            <person name="Kuo A."/>
            <person name="Salamov A."/>
            <person name="Ahrendt S.R."/>
            <person name="Lipzen A."/>
            <person name="Sullivan W."/>
            <person name="Andreopoulos W.B."/>
            <person name="Clum A."/>
            <person name="Lindquist E."/>
            <person name="Daum C."/>
            <person name="Ramamoorthy G.K."/>
            <person name="Gryganskyi A."/>
            <person name="Culley D."/>
            <person name="Magnuson J.K."/>
            <person name="James T.Y."/>
            <person name="O'Malley M.A."/>
            <person name="Stajich J.E."/>
            <person name="Spatafora J.W."/>
            <person name="Visel A."/>
            <person name="Grigoriev I.V."/>
        </authorList>
    </citation>
    <scope>NUCLEOTIDE SEQUENCE [LARGE SCALE GENOMIC DNA]</scope>
    <source>
        <strain evidence="2 3">CBS 931.73</strain>
    </source>
</reference>
<feature type="non-terminal residue" evidence="2">
    <location>
        <position position="102"/>
    </location>
</feature>
<dbReference type="Proteomes" id="UP000193498">
    <property type="component" value="Unassembled WGS sequence"/>
</dbReference>
<name>A0A1Y1X8S6_9FUNG</name>
<feature type="transmembrane region" description="Helical" evidence="1">
    <location>
        <begin position="69"/>
        <end position="88"/>
    </location>
</feature>